<proteinExistence type="predicted"/>
<dbReference type="Gene3D" id="3.60.40.10">
    <property type="entry name" value="PPM-type phosphatase domain"/>
    <property type="match status" value="1"/>
</dbReference>
<dbReference type="Proteomes" id="UP000184465">
    <property type="component" value="Unassembled WGS sequence"/>
</dbReference>
<dbReference type="SMART" id="SM00331">
    <property type="entry name" value="PP2C_SIG"/>
    <property type="match status" value="1"/>
</dbReference>
<dbReference type="InterPro" id="IPR001932">
    <property type="entry name" value="PPM-type_phosphatase-like_dom"/>
</dbReference>
<dbReference type="SUPFAM" id="SSF81606">
    <property type="entry name" value="PP2C-like"/>
    <property type="match status" value="1"/>
</dbReference>
<keyword evidence="3" id="KW-1185">Reference proteome</keyword>
<dbReference type="OrthoDB" id="9801841at2"/>
<sequence length="277" mass="32200">MRKRSFSIGALSDIGYVKKTNQDRILIEIGEEKFGEFGLFVVADGMGGLSAGDKAGDIVIAEFRSWWDKELSLILNERKKLNLNIIDKKLNDLIFKINNKVMEFSRSINKRVGTTLSMLFIYRDQYIIKHIGDSRIYKINEDMIKLTKDHSWVAQQIRQGKMNIQEAVNHPRKNVLLQCIGIKETLDIFSKKGQVLEKDIFLLCSDGFYNLLKKDEILKAVIKYEKKYENPQKIIDKLIEKVKERGAVDNASAILIYHRKDEEKTNLFKRLREIIDL</sequence>
<accession>A0A1M6PI55</accession>
<name>A0A1M6PI55_PARC5</name>
<dbReference type="CDD" id="cd00143">
    <property type="entry name" value="PP2Cc"/>
    <property type="match status" value="1"/>
</dbReference>
<dbReference type="STRING" id="1121301.SAMN02745912_02171"/>
<dbReference type="EMBL" id="FRAG01000024">
    <property type="protein sequence ID" value="SHK07625.1"/>
    <property type="molecule type" value="Genomic_DNA"/>
</dbReference>
<evidence type="ECO:0000313" key="3">
    <source>
        <dbReference type="Proteomes" id="UP000184465"/>
    </source>
</evidence>
<dbReference type="AlphaFoldDB" id="A0A1M6PI55"/>
<organism evidence="2 3">
    <name type="scientific">Paramaledivibacter caminithermalis (strain DSM 15212 / CIP 107654 / DViRD3)</name>
    <name type="common">Clostridium caminithermale</name>
    <dbReference type="NCBI Taxonomy" id="1121301"/>
    <lineage>
        <taxon>Bacteria</taxon>
        <taxon>Bacillati</taxon>
        <taxon>Bacillota</taxon>
        <taxon>Clostridia</taxon>
        <taxon>Peptostreptococcales</taxon>
        <taxon>Caminicellaceae</taxon>
        <taxon>Paramaledivibacter</taxon>
    </lineage>
</organism>
<dbReference type="PROSITE" id="PS51746">
    <property type="entry name" value="PPM_2"/>
    <property type="match status" value="1"/>
</dbReference>
<dbReference type="SMART" id="SM00332">
    <property type="entry name" value="PP2Cc"/>
    <property type="match status" value="1"/>
</dbReference>
<evidence type="ECO:0000259" key="1">
    <source>
        <dbReference type="PROSITE" id="PS51746"/>
    </source>
</evidence>
<dbReference type="InterPro" id="IPR036457">
    <property type="entry name" value="PPM-type-like_dom_sf"/>
</dbReference>
<feature type="domain" description="PPM-type phosphatase" evidence="1">
    <location>
        <begin position="7"/>
        <end position="258"/>
    </location>
</feature>
<protein>
    <submittedName>
        <fullName evidence="2">Serine/threonine protein phosphatase PrpC</fullName>
    </submittedName>
</protein>
<dbReference type="RefSeq" id="WP_073149744.1">
    <property type="nucleotide sequence ID" value="NZ_FRAG01000024.1"/>
</dbReference>
<reference evidence="3" key="1">
    <citation type="submission" date="2016-11" db="EMBL/GenBank/DDBJ databases">
        <authorList>
            <person name="Varghese N."/>
            <person name="Submissions S."/>
        </authorList>
    </citation>
    <scope>NUCLEOTIDE SEQUENCE [LARGE SCALE GENOMIC DNA]</scope>
    <source>
        <strain evidence="3">DSM 15212 / CIP 107654 / DViRD3</strain>
    </source>
</reference>
<evidence type="ECO:0000313" key="2">
    <source>
        <dbReference type="EMBL" id="SHK07625.1"/>
    </source>
</evidence>
<dbReference type="Pfam" id="PF13672">
    <property type="entry name" value="PP2C_2"/>
    <property type="match status" value="1"/>
</dbReference>
<gene>
    <name evidence="2" type="ORF">SAMN02745912_02171</name>
</gene>